<feature type="compositionally biased region" description="Polar residues" evidence="1">
    <location>
        <begin position="15"/>
        <end position="29"/>
    </location>
</feature>
<feature type="region of interest" description="Disordered" evidence="1">
    <location>
        <begin position="391"/>
        <end position="410"/>
    </location>
</feature>
<evidence type="ECO:0000313" key="2">
    <source>
        <dbReference type="EMBL" id="KAK2596717.1"/>
    </source>
</evidence>
<keyword evidence="3" id="KW-1185">Reference proteome</keyword>
<evidence type="ECO:0000256" key="1">
    <source>
        <dbReference type="SAM" id="MobiDB-lite"/>
    </source>
</evidence>
<dbReference type="AlphaFoldDB" id="A0AAJ0CN13"/>
<feature type="compositionally biased region" description="Basic and acidic residues" evidence="1">
    <location>
        <begin position="392"/>
        <end position="402"/>
    </location>
</feature>
<gene>
    <name evidence="2" type="ORF">QQS21_006232</name>
</gene>
<feature type="compositionally biased region" description="Low complexity" evidence="1">
    <location>
        <begin position="279"/>
        <end position="290"/>
    </location>
</feature>
<protein>
    <submittedName>
        <fullName evidence="2">Uncharacterized protein</fullName>
    </submittedName>
</protein>
<organism evidence="2 3">
    <name type="scientific">Conoideocrella luteorostrata</name>
    <dbReference type="NCBI Taxonomy" id="1105319"/>
    <lineage>
        <taxon>Eukaryota</taxon>
        <taxon>Fungi</taxon>
        <taxon>Dikarya</taxon>
        <taxon>Ascomycota</taxon>
        <taxon>Pezizomycotina</taxon>
        <taxon>Sordariomycetes</taxon>
        <taxon>Hypocreomycetidae</taxon>
        <taxon>Hypocreales</taxon>
        <taxon>Clavicipitaceae</taxon>
        <taxon>Conoideocrella</taxon>
    </lineage>
</organism>
<feature type="region of interest" description="Disordered" evidence="1">
    <location>
        <begin position="1"/>
        <end position="101"/>
    </location>
</feature>
<evidence type="ECO:0000313" key="3">
    <source>
        <dbReference type="Proteomes" id="UP001251528"/>
    </source>
</evidence>
<dbReference type="Proteomes" id="UP001251528">
    <property type="component" value="Unassembled WGS sequence"/>
</dbReference>
<feature type="region of interest" description="Disordered" evidence="1">
    <location>
        <begin position="423"/>
        <end position="442"/>
    </location>
</feature>
<feature type="compositionally biased region" description="Polar residues" evidence="1">
    <location>
        <begin position="293"/>
        <end position="317"/>
    </location>
</feature>
<feature type="region of interest" description="Disordered" evidence="1">
    <location>
        <begin position="126"/>
        <end position="150"/>
    </location>
</feature>
<feature type="compositionally biased region" description="Basic and acidic residues" evidence="1">
    <location>
        <begin position="66"/>
        <end position="82"/>
    </location>
</feature>
<comment type="caution">
    <text evidence="2">The sequence shown here is derived from an EMBL/GenBank/DDBJ whole genome shotgun (WGS) entry which is preliminary data.</text>
</comment>
<feature type="region of interest" description="Disordered" evidence="1">
    <location>
        <begin position="188"/>
        <end position="335"/>
    </location>
</feature>
<feature type="compositionally biased region" description="Basic and acidic residues" evidence="1">
    <location>
        <begin position="324"/>
        <end position="335"/>
    </location>
</feature>
<proteinExistence type="predicted"/>
<name>A0AAJ0CN13_9HYPO</name>
<sequence length="535" mass="59013">MGLPLFIEPVESDLPNKTSSKAGLTSPSRADSRQHSRSEIRDRRNGIRRAGSVRIYGPMQRSTPRNARERFLPWVESPREQDSGGTTPTDQAEDGRSGMFREALQEMIGADDSRREPIEERMILYNWHDRHSSPPPPRQAAEPENLSEGLDSGWLSIDALRRVDLRPPPGVHPGALRVPRHPVMRTVPSIFGRTNSGPDEPPSSNLPPREASRDSPAAAHEDVSVNQPPLVRSLSARQMMPGRRAARGVDGLGDRDRSLSPEVWDTLLATLTPDPQPPSAGSSFASVAASHTAGPSSGTPTTAPDMTVLNQAETSYESGCDCSDNERDTPDFDHPDLERVRRRRLEARDRELRALANHRVPDYNLDGMAEPYLTSMGSRTREPYTMMPLGETRPRYSGEGRPARQINTPNGSLTIYESTVRLGQPNNTSHQTTSTDHLPNTSRSYALSSSLLNASQRNYPSLLQNQEAPASLSRANSSSAEDDLAGMQRIVRRLARREDIPDEWWANAGLSRILSQGENASHLSGGTRSHDVFDC</sequence>
<feature type="compositionally biased region" description="Polar residues" evidence="1">
    <location>
        <begin position="424"/>
        <end position="441"/>
    </location>
</feature>
<feature type="compositionally biased region" description="Basic and acidic residues" evidence="1">
    <location>
        <begin position="30"/>
        <end position="45"/>
    </location>
</feature>
<reference evidence="2" key="1">
    <citation type="submission" date="2023-06" db="EMBL/GenBank/DDBJ databases">
        <title>Conoideocrella luteorostrata (Hypocreales: Clavicipitaceae), a potential biocontrol fungus for elongate hemlock scale in United States Christmas tree production areas.</title>
        <authorList>
            <person name="Barrett H."/>
            <person name="Lovett B."/>
            <person name="Macias A.M."/>
            <person name="Stajich J.E."/>
            <person name="Kasson M.T."/>
        </authorList>
    </citation>
    <scope>NUCLEOTIDE SEQUENCE</scope>
    <source>
        <strain evidence="2">ARSEF 14590</strain>
    </source>
</reference>
<accession>A0AAJ0CN13</accession>
<dbReference type="EMBL" id="JASWJB010000112">
    <property type="protein sequence ID" value="KAK2596717.1"/>
    <property type="molecule type" value="Genomic_DNA"/>
</dbReference>